<dbReference type="GO" id="GO:0016616">
    <property type="term" value="F:oxidoreductase activity, acting on the CH-OH group of donors, NAD or NADP as acceptor"/>
    <property type="evidence" value="ECO:0007669"/>
    <property type="project" value="UniProtKB-ARBA"/>
</dbReference>
<dbReference type="PROSITE" id="PS00798">
    <property type="entry name" value="ALDOKETO_REDUCTASE_1"/>
    <property type="match status" value="1"/>
</dbReference>
<reference evidence="3" key="1">
    <citation type="submission" date="2016-07" db="EMBL/GenBank/DDBJ databases">
        <authorList>
            <person name="Bretaudeau A."/>
        </authorList>
    </citation>
    <scope>NUCLEOTIDE SEQUENCE</scope>
    <source>
        <strain evidence="3">Rice</strain>
        <tissue evidence="3">Whole body</tissue>
    </source>
</reference>
<dbReference type="PROSITE" id="PS00063">
    <property type="entry name" value="ALDOKETO_REDUCTASE_3"/>
    <property type="match status" value="1"/>
</dbReference>
<dbReference type="CDD" id="cd19116">
    <property type="entry name" value="AKR_AKR2E1-5"/>
    <property type="match status" value="1"/>
</dbReference>
<organism evidence="3">
    <name type="scientific">Spodoptera frugiperda</name>
    <name type="common">Fall armyworm</name>
    <dbReference type="NCBI Taxonomy" id="7108"/>
    <lineage>
        <taxon>Eukaryota</taxon>
        <taxon>Metazoa</taxon>
        <taxon>Ecdysozoa</taxon>
        <taxon>Arthropoda</taxon>
        <taxon>Hexapoda</taxon>
        <taxon>Insecta</taxon>
        <taxon>Pterygota</taxon>
        <taxon>Neoptera</taxon>
        <taxon>Endopterygota</taxon>
        <taxon>Lepidoptera</taxon>
        <taxon>Glossata</taxon>
        <taxon>Ditrysia</taxon>
        <taxon>Noctuoidea</taxon>
        <taxon>Noctuidae</taxon>
        <taxon>Amphipyrinae</taxon>
        <taxon>Spodoptera</taxon>
    </lineage>
</organism>
<evidence type="ECO:0000259" key="2">
    <source>
        <dbReference type="Pfam" id="PF00248"/>
    </source>
</evidence>
<evidence type="ECO:0000313" key="3">
    <source>
        <dbReference type="EMBL" id="SOQ37780.1"/>
    </source>
</evidence>
<dbReference type="InterPro" id="IPR018170">
    <property type="entry name" value="Aldo/ket_reductase_CS"/>
</dbReference>
<dbReference type="PANTHER" id="PTHR11732">
    <property type="entry name" value="ALDO/KETO REDUCTASE"/>
    <property type="match status" value="1"/>
</dbReference>
<proteinExistence type="predicted"/>
<sequence length="401" mass="44971">MNDIIPIFSRRLLKVKANYLTKIDDVTTIRKYQAIRSYEAISAPRTIDQTQYDLYHLTMYARKLCRGRDQCSSDVVPVNMRVLGLLFFGLNVVLAAQPTCVLLNDGNKMPMLALGTGRGTAKETDTLDDVRNAVFWAIEAGYRHIDTAAVYGDEEQVGQGIADAIAKGIVTRDQLFITTKLWNDKHARDQVVPALKESLKRLGLEYVDLYLIHFPIATKEDGSPDNIDYLDTWKGMEEAKKLGLATSIGVSNFNIAQIDRLLANSNVPPAVNEFEVNPTLTQEPLVQHCMSHNIAVMAYSPFGFLVSRSRPDAPPPRYDDPTLGAIAAKYNKTPGQIVLRFAIERGLTPIPKSTNQKRIAENINIFDFELTADEIATIANFNKNVRVIEIDSWKDYPNYPF</sequence>
<dbReference type="PRINTS" id="PR00069">
    <property type="entry name" value="ALDKETRDTASE"/>
</dbReference>
<accession>A0A2H1VAA3</accession>
<dbReference type="Pfam" id="PF00248">
    <property type="entry name" value="Aldo_ket_red"/>
    <property type="match status" value="1"/>
</dbReference>
<keyword evidence="1" id="KW-0560">Oxidoreductase</keyword>
<dbReference type="AlphaFoldDB" id="A0A2H1VAA3"/>
<feature type="domain" description="NADP-dependent oxidoreductase" evidence="2">
    <location>
        <begin position="113"/>
        <end position="382"/>
    </location>
</feature>
<dbReference type="InterPro" id="IPR023210">
    <property type="entry name" value="NADP_OxRdtase_dom"/>
</dbReference>
<dbReference type="InterPro" id="IPR020471">
    <property type="entry name" value="AKR"/>
</dbReference>
<name>A0A2H1VAA3_SPOFR</name>
<evidence type="ECO:0000256" key="1">
    <source>
        <dbReference type="ARBA" id="ARBA00023002"/>
    </source>
</evidence>
<dbReference type="SUPFAM" id="SSF51430">
    <property type="entry name" value="NAD(P)-linked oxidoreductase"/>
    <property type="match status" value="1"/>
</dbReference>
<gene>
    <name evidence="3" type="ORF">SFRICE_001806</name>
</gene>
<dbReference type="InterPro" id="IPR044488">
    <property type="entry name" value="AKR2E"/>
</dbReference>
<dbReference type="FunFam" id="3.20.20.100:FF:000002">
    <property type="entry name" value="2,5-diketo-D-gluconic acid reductase A"/>
    <property type="match status" value="1"/>
</dbReference>
<dbReference type="Gene3D" id="3.20.20.100">
    <property type="entry name" value="NADP-dependent oxidoreductase domain"/>
    <property type="match status" value="1"/>
</dbReference>
<dbReference type="EMBL" id="ODYU01001496">
    <property type="protein sequence ID" value="SOQ37780.1"/>
    <property type="molecule type" value="Genomic_DNA"/>
</dbReference>
<protein>
    <submittedName>
        <fullName evidence="3">SFRICE_001806</fullName>
    </submittedName>
</protein>
<dbReference type="InterPro" id="IPR036812">
    <property type="entry name" value="NAD(P)_OxRdtase_dom_sf"/>
</dbReference>